<dbReference type="EMBL" id="CP014796">
    <property type="protein sequence ID" value="APX22807.1"/>
    <property type="molecule type" value="Genomic_DNA"/>
</dbReference>
<dbReference type="Proteomes" id="UP000186559">
    <property type="component" value="Chromosome"/>
</dbReference>
<dbReference type="KEGG" id="tpro:Ga0080559_TMP2011"/>
<dbReference type="STRING" id="1229727.Ga0080559_TMP2011"/>
<dbReference type="InterPro" id="IPR032710">
    <property type="entry name" value="NTF2-like_dom_sf"/>
</dbReference>
<evidence type="ECO:0000313" key="1">
    <source>
        <dbReference type="EMBL" id="APX22807.1"/>
    </source>
</evidence>
<dbReference type="SUPFAM" id="SSF54427">
    <property type="entry name" value="NTF2-like"/>
    <property type="match status" value="2"/>
</dbReference>
<proteinExistence type="predicted"/>
<dbReference type="GO" id="GO:0030638">
    <property type="term" value="P:polyketide metabolic process"/>
    <property type="evidence" value="ECO:0007669"/>
    <property type="project" value="InterPro"/>
</dbReference>
<keyword evidence="2" id="KW-1185">Reference proteome</keyword>
<dbReference type="AlphaFoldDB" id="A0A1U7D3R0"/>
<dbReference type="InterPro" id="IPR009959">
    <property type="entry name" value="Cyclase_SnoaL-like"/>
</dbReference>
<accession>A0A1U7D3R0</accession>
<dbReference type="OrthoDB" id="2769928at2"/>
<organism evidence="1 2">
    <name type="scientific">Salipiger profundus</name>
    <dbReference type="NCBI Taxonomy" id="1229727"/>
    <lineage>
        <taxon>Bacteria</taxon>
        <taxon>Pseudomonadati</taxon>
        <taxon>Pseudomonadota</taxon>
        <taxon>Alphaproteobacteria</taxon>
        <taxon>Rhodobacterales</taxon>
        <taxon>Roseobacteraceae</taxon>
        <taxon>Salipiger</taxon>
    </lineage>
</organism>
<sequence>MPFLAGFDARWQDATDYLETLRRDLCEGRRLDLVPDYLAEDIILHDGATARIGPEAVGTAIAARLAALPGLTCVREDLLWAASDRNAFVAAQRFQTAARHDGPGLYGAPTGRALRYLAMSKQWCVSGRLRAAWELRDETAILSQIGVSLEEGARWRLAQMPEAPDPVPSPDPGRGNDDAWGHTLGDLVHRIMGGELSVIARHYDPAAELFHPGAVVGSGPREAEAFWLSLRSAFPSARFEVCHLLGAEEPLSPPRAAIRWQLVGRHDGHGAFGAPTGAEVTVQGLTQAEFGPDGLRREWTLYDAPGVLAQILRRTGG</sequence>
<dbReference type="Pfam" id="PF07366">
    <property type="entry name" value="SnoaL"/>
    <property type="match status" value="2"/>
</dbReference>
<dbReference type="RefSeq" id="WP_076623028.1">
    <property type="nucleotide sequence ID" value="NZ_BMEW01000004.1"/>
</dbReference>
<protein>
    <submittedName>
        <fullName evidence="1">SnoaL-like polyketide cyclase</fullName>
    </submittedName>
</protein>
<dbReference type="Gene3D" id="3.10.450.50">
    <property type="match status" value="2"/>
</dbReference>
<reference evidence="1 2" key="1">
    <citation type="submission" date="2016-03" db="EMBL/GenBank/DDBJ databases">
        <title>Deep-sea bacteria in the southern Pacific.</title>
        <authorList>
            <person name="Tang K."/>
        </authorList>
    </citation>
    <scope>NUCLEOTIDE SEQUENCE [LARGE SCALE GENOMIC DNA]</scope>
    <source>
        <strain evidence="1 2">JLT2016</strain>
    </source>
</reference>
<evidence type="ECO:0000313" key="2">
    <source>
        <dbReference type="Proteomes" id="UP000186559"/>
    </source>
</evidence>
<name>A0A1U7D3R0_9RHOB</name>
<gene>
    <name evidence="1" type="ORF">Ga0080559_TMP2011</name>
</gene>